<dbReference type="OrthoDB" id="10342098at2759"/>
<evidence type="ECO:0000313" key="4">
    <source>
        <dbReference type="Proteomes" id="UP000507245"/>
    </source>
</evidence>
<evidence type="ECO:0000313" key="1">
    <source>
        <dbReference type="EMBL" id="CAB4280348.1"/>
    </source>
</evidence>
<organism evidence="2 4">
    <name type="scientific">Prunus armeniaca</name>
    <name type="common">Apricot</name>
    <name type="synonym">Armeniaca vulgaris</name>
    <dbReference type="NCBI Taxonomy" id="36596"/>
    <lineage>
        <taxon>Eukaryota</taxon>
        <taxon>Viridiplantae</taxon>
        <taxon>Streptophyta</taxon>
        <taxon>Embryophyta</taxon>
        <taxon>Tracheophyta</taxon>
        <taxon>Spermatophyta</taxon>
        <taxon>Magnoliopsida</taxon>
        <taxon>eudicotyledons</taxon>
        <taxon>Gunneridae</taxon>
        <taxon>Pentapetalae</taxon>
        <taxon>rosids</taxon>
        <taxon>fabids</taxon>
        <taxon>Rosales</taxon>
        <taxon>Rosaceae</taxon>
        <taxon>Amygdaloideae</taxon>
        <taxon>Amygdaleae</taxon>
        <taxon>Prunus</taxon>
    </lineage>
</organism>
<dbReference type="EMBL" id="CAEKKB010000005">
    <property type="protein sequence ID" value="CAB4310761.1"/>
    <property type="molecule type" value="Genomic_DNA"/>
</dbReference>
<name>A0A6J5XCV4_PRUAR</name>
<dbReference type="AlphaFoldDB" id="A0A6J5XCV4"/>
<dbReference type="Proteomes" id="UP000507222">
    <property type="component" value="Unassembled WGS sequence"/>
</dbReference>
<evidence type="ECO:0000313" key="2">
    <source>
        <dbReference type="EMBL" id="CAB4310761.1"/>
    </source>
</evidence>
<keyword evidence="4" id="KW-1185">Reference proteome</keyword>
<accession>A0A6J5XCV4</accession>
<proteinExistence type="predicted"/>
<evidence type="ECO:0000313" key="3">
    <source>
        <dbReference type="Proteomes" id="UP000507222"/>
    </source>
</evidence>
<protein>
    <submittedName>
        <fullName evidence="2">Uncharacterized protein</fullName>
    </submittedName>
</protein>
<sequence length="75" mass="8509">MAAQRICENDKHEIKSNPVKRSSYALGFWRSGNLLGWLRLGADWICEVGCGFGVSARGEYGWRLKVARWVGIDCY</sequence>
<reference evidence="2 3" key="2">
    <citation type="submission" date="2020-05" db="EMBL/GenBank/DDBJ databases">
        <authorList>
            <person name="Campoy J."/>
            <person name="Schneeberger K."/>
            <person name="Spophaly S."/>
        </authorList>
    </citation>
    <scope>NUCLEOTIDE SEQUENCE [LARGE SCALE GENOMIC DNA]</scope>
    <source>
        <strain evidence="2">PruArmRojPasFocal</strain>
    </source>
</reference>
<dbReference type="Proteomes" id="UP000507245">
    <property type="component" value="Unassembled WGS sequence"/>
</dbReference>
<dbReference type="EMBL" id="CAEKDK010000005">
    <property type="protein sequence ID" value="CAB4280348.1"/>
    <property type="molecule type" value="Genomic_DNA"/>
</dbReference>
<reference evidence="4" key="1">
    <citation type="journal article" date="2020" name="Genome Biol.">
        <title>Gamete binning: chromosome-level and haplotype-resolved genome assembly enabled by high-throughput single-cell sequencing of gamete genomes.</title>
        <authorList>
            <person name="Campoy J.A."/>
            <person name="Sun H."/>
            <person name="Goel M."/>
            <person name="Jiao W.-B."/>
            <person name="Folz-Donahue K."/>
            <person name="Wang N."/>
            <person name="Rubio M."/>
            <person name="Liu C."/>
            <person name="Kukat C."/>
            <person name="Ruiz D."/>
            <person name="Huettel B."/>
            <person name="Schneeberger K."/>
        </authorList>
    </citation>
    <scope>NUCLEOTIDE SEQUENCE [LARGE SCALE GENOMIC DNA]</scope>
    <source>
        <strain evidence="4">cv. Rojo Pasion</strain>
    </source>
</reference>
<gene>
    <name evidence="1" type="ORF">CURHAP_LOCUS33178</name>
    <name evidence="2" type="ORF">ORAREDHAP_LOCUS32748</name>
</gene>